<dbReference type="KEGG" id="nte:NEUTE1DRAFT139156"/>
<accession>F8MPF2</accession>
<dbReference type="HOGENOM" id="CLU_1082185_0_0_1"/>
<evidence type="ECO:0000313" key="3">
    <source>
        <dbReference type="Proteomes" id="UP000008065"/>
    </source>
</evidence>
<dbReference type="EMBL" id="GL891305">
    <property type="protein sequence ID" value="EGO57111.1"/>
    <property type="molecule type" value="Genomic_DNA"/>
</dbReference>
<reference evidence="3" key="1">
    <citation type="journal article" date="2011" name="Genetics">
        <title>Massive changes in genome architecture accompany the transition to self-fertility in the filamentous fungus Neurospora tetrasperma.</title>
        <authorList>
            <person name="Ellison C.E."/>
            <person name="Stajich J.E."/>
            <person name="Jacobson D.J."/>
            <person name="Natvig D.O."/>
            <person name="Lapidus A."/>
            <person name="Foster B."/>
            <person name="Aerts A."/>
            <person name="Riley R."/>
            <person name="Lindquist E.A."/>
            <person name="Grigoriev I.V."/>
            <person name="Taylor J.W."/>
        </authorList>
    </citation>
    <scope>NUCLEOTIDE SEQUENCE [LARGE SCALE GENOMIC DNA]</scope>
    <source>
        <strain evidence="3">FGSC 2508 / P0657</strain>
    </source>
</reference>
<dbReference type="GeneID" id="20826084"/>
<dbReference type="VEuPathDB" id="FungiDB:NEUTE1DRAFT_139156"/>
<gene>
    <name evidence="2" type="ORF">NEUTE1DRAFT_139156</name>
</gene>
<evidence type="ECO:0000256" key="1">
    <source>
        <dbReference type="SAM" id="MobiDB-lite"/>
    </source>
</evidence>
<sequence>MANNGLQGPGLFTPGGSGEGNFKDPRVFSEFDKNRQVDAELLVPSPDQISKGETIPCITVFKVSKPDPEHWRADESFVFLTIDHPEEKSNWDLVTSHQQPSERRFRVRFLPDDPKNMYFLVDDIQFPAAAAHKFNLMFRVVVRPQYILSHNPHTNEIEQDPVILPDELWDGGKPDGPQRHTSTLKMSDITTSRWHHPHSDHINHELRKRFPQPMIRSLDGRPVAARLIVSPQPKAVSGGLIEYAAVIAVNPRPNPAL</sequence>
<keyword evidence="3" id="KW-1185">Reference proteome</keyword>
<dbReference type="AlphaFoldDB" id="F8MPF2"/>
<dbReference type="Proteomes" id="UP000008065">
    <property type="component" value="Unassembled WGS sequence"/>
</dbReference>
<name>F8MPF2_NEUT8</name>
<organism evidence="2 3">
    <name type="scientific">Neurospora tetrasperma (strain FGSC 2508 / ATCC MYA-4615 / P0657)</name>
    <dbReference type="NCBI Taxonomy" id="510951"/>
    <lineage>
        <taxon>Eukaryota</taxon>
        <taxon>Fungi</taxon>
        <taxon>Dikarya</taxon>
        <taxon>Ascomycota</taxon>
        <taxon>Pezizomycotina</taxon>
        <taxon>Sordariomycetes</taxon>
        <taxon>Sordariomycetidae</taxon>
        <taxon>Sordariales</taxon>
        <taxon>Sordariaceae</taxon>
        <taxon>Neurospora</taxon>
    </lineage>
</organism>
<evidence type="ECO:0000313" key="2">
    <source>
        <dbReference type="EMBL" id="EGO57111.1"/>
    </source>
</evidence>
<protein>
    <submittedName>
        <fullName evidence="2">Uncharacterized protein</fullName>
    </submittedName>
</protein>
<feature type="region of interest" description="Disordered" evidence="1">
    <location>
        <begin position="1"/>
        <end position="20"/>
    </location>
</feature>
<proteinExistence type="predicted"/>
<dbReference type="RefSeq" id="XP_009852631.1">
    <property type="nucleotide sequence ID" value="XM_009854329.1"/>
</dbReference>
<dbReference type="OrthoDB" id="4590172at2759"/>